<dbReference type="AlphaFoldDB" id="A0A811MGC3"/>
<dbReference type="InterPro" id="IPR033485">
    <property type="entry name" value="EMSY-LIKE_plant"/>
</dbReference>
<dbReference type="PROSITE" id="PS51138">
    <property type="entry name" value="ENT"/>
    <property type="match status" value="2"/>
</dbReference>
<dbReference type="FunFam" id="1.10.1240.40:FF:000005">
    <property type="entry name" value="ENT domain containing protein, expressed"/>
    <property type="match status" value="1"/>
</dbReference>
<keyword evidence="5" id="KW-1185">Reference proteome</keyword>
<dbReference type="Pfam" id="PF03735">
    <property type="entry name" value="ENT"/>
    <property type="match status" value="2"/>
</dbReference>
<feature type="domain" description="ENT" evidence="3">
    <location>
        <begin position="113"/>
        <end position="201"/>
    </location>
</feature>
<dbReference type="OrthoDB" id="1737049at2759"/>
<accession>A0A811MGC3</accession>
<protein>
    <recommendedName>
        <fullName evidence="3">ENT domain-containing protein</fullName>
    </recommendedName>
</protein>
<dbReference type="GO" id="GO:0050832">
    <property type="term" value="P:defense response to fungus"/>
    <property type="evidence" value="ECO:0007669"/>
    <property type="project" value="InterPro"/>
</dbReference>
<evidence type="ECO:0000259" key="3">
    <source>
        <dbReference type="PROSITE" id="PS51138"/>
    </source>
</evidence>
<proteinExistence type="predicted"/>
<dbReference type="PANTHER" id="PTHR33432:SF22">
    <property type="entry name" value="OS10G0436850 PROTEIN"/>
    <property type="match status" value="1"/>
</dbReference>
<organism evidence="4 5">
    <name type="scientific">Miscanthus lutarioriparius</name>
    <dbReference type="NCBI Taxonomy" id="422564"/>
    <lineage>
        <taxon>Eukaryota</taxon>
        <taxon>Viridiplantae</taxon>
        <taxon>Streptophyta</taxon>
        <taxon>Embryophyta</taxon>
        <taxon>Tracheophyta</taxon>
        <taxon>Spermatophyta</taxon>
        <taxon>Magnoliopsida</taxon>
        <taxon>Liliopsida</taxon>
        <taxon>Poales</taxon>
        <taxon>Poaceae</taxon>
        <taxon>PACMAD clade</taxon>
        <taxon>Panicoideae</taxon>
        <taxon>Andropogonodae</taxon>
        <taxon>Andropogoneae</taxon>
        <taxon>Saccharinae</taxon>
        <taxon>Miscanthus</taxon>
    </lineage>
</organism>
<keyword evidence="2" id="KW-0539">Nucleus</keyword>
<name>A0A811MGC3_9POAL</name>
<dbReference type="PANTHER" id="PTHR33432">
    <property type="entry name" value="PROTEIN EMSY-LIKE 4"/>
    <property type="match status" value="1"/>
</dbReference>
<reference evidence="4" key="1">
    <citation type="submission" date="2020-10" db="EMBL/GenBank/DDBJ databases">
        <authorList>
            <person name="Han B."/>
            <person name="Lu T."/>
            <person name="Zhao Q."/>
            <person name="Huang X."/>
            <person name="Zhao Y."/>
        </authorList>
    </citation>
    <scope>NUCLEOTIDE SEQUENCE</scope>
</reference>
<dbReference type="Proteomes" id="UP000604825">
    <property type="component" value="Unassembled WGS sequence"/>
</dbReference>
<gene>
    <name evidence="4" type="ORF">NCGR_LOCUS3011</name>
</gene>
<dbReference type="SUPFAM" id="SSF158639">
    <property type="entry name" value="ENT-like"/>
    <property type="match status" value="2"/>
</dbReference>
<comment type="caution">
    <text evidence="4">The sequence shown here is derived from an EMBL/GenBank/DDBJ whole genome shotgun (WGS) entry which is preliminary data.</text>
</comment>
<dbReference type="EMBL" id="CAJGYO010000001">
    <property type="protein sequence ID" value="CAD6205178.1"/>
    <property type="molecule type" value="Genomic_DNA"/>
</dbReference>
<dbReference type="SMART" id="SM01191">
    <property type="entry name" value="ENT"/>
    <property type="match status" value="2"/>
</dbReference>
<evidence type="ECO:0000313" key="5">
    <source>
        <dbReference type="Proteomes" id="UP000604825"/>
    </source>
</evidence>
<dbReference type="InterPro" id="IPR005491">
    <property type="entry name" value="ENT_dom"/>
</dbReference>
<sequence length="374" mass="40955">MEDSVQVACVIPNAADTAFQIYSLKRSAYAAVLRAFCAHSDILSRDKVRCLTELRNELKILQTEHAECLVKARSNKQIKSFSAGLHSKGNTCSTEVIKDYLDLACVLPDAGDTVFQIHCLERSAYASVLRAFCAVTNHLSLLQVKLLSQLKNELRISHSEHKEVIMKVSLNEHIKSLRKFSLANLSVVTKTNPAFDVHAVLHDKIGSTGQVCTSSTSCLSLIQQSPVSENSMSSTRDIGISNSSNGAKEGPYFESRTVVPAKRLKTVNGHAPAYLKCGPSNQLPVAVSDVMAEKHSQLNTGQSPLSVDHARQESGKRKTVVPEMSVERIFKENPDSANLEKAKLTLKAQEKDLLDALAKLSEVSYDGTSLCRIF</sequence>
<feature type="domain" description="ENT" evidence="3">
    <location>
        <begin position="17"/>
        <end position="108"/>
    </location>
</feature>
<evidence type="ECO:0000256" key="2">
    <source>
        <dbReference type="ARBA" id="ARBA00023242"/>
    </source>
</evidence>
<evidence type="ECO:0000313" key="4">
    <source>
        <dbReference type="EMBL" id="CAD6205178.1"/>
    </source>
</evidence>
<dbReference type="GO" id="GO:0005634">
    <property type="term" value="C:nucleus"/>
    <property type="evidence" value="ECO:0007669"/>
    <property type="project" value="UniProtKB-SubCell"/>
</dbReference>
<evidence type="ECO:0000256" key="1">
    <source>
        <dbReference type="ARBA" id="ARBA00004123"/>
    </source>
</evidence>
<dbReference type="InterPro" id="IPR036142">
    <property type="entry name" value="ENT_dom-like_sf"/>
</dbReference>
<comment type="subcellular location">
    <subcellularLocation>
        <location evidence="1">Nucleus</location>
    </subcellularLocation>
</comment>
<dbReference type="Gene3D" id="1.10.1240.40">
    <property type="entry name" value="ENT domain"/>
    <property type="match status" value="2"/>
</dbReference>